<evidence type="ECO:0000256" key="1">
    <source>
        <dbReference type="SAM" id="Phobius"/>
    </source>
</evidence>
<keyword evidence="1" id="KW-0812">Transmembrane</keyword>
<protein>
    <recommendedName>
        <fullName evidence="4">Bacillopeptidase F</fullName>
    </recommendedName>
</protein>
<name>A0A0G0AWM2_9BACT</name>
<dbReference type="STRING" id="1618484.UR56_C0009G0004"/>
<sequence>MLKRLFVTFSIILVMVVLYFQYQKKNPTLIKIFDSKKIEKMESGSAINLPTDSVKKTINEKIFLQVDEPKNNITVNNPIINISGKTIPNAYIFINEQELKADANGRFESATTLEEGENYILIVVSDDLGNSAEKDILVNLETTQ</sequence>
<evidence type="ECO:0000313" key="2">
    <source>
        <dbReference type="EMBL" id="KKP61583.1"/>
    </source>
</evidence>
<dbReference type="Gene3D" id="2.60.40.10">
    <property type="entry name" value="Immunoglobulins"/>
    <property type="match status" value="1"/>
</dbReference>
<evidence type="ECO:0008006" key="4">
    <source>
        <dbReference type="Google" id="ProtNLM"/>
    </source>
</evidence>
<keyword evidence="1" id="KW-0472">Membrane</keyword>
<proteinExistence type="predicted"/>
<comment type="caution">
    <text evidence="2">The sequence shown here is derived from an EMBL/GenBank/DDBJ whole genome shotgun (WGS) entry which is preliminary data.</text>
</comment>
<dbReference type="EMBL" id="LBPR01000009">
    <property type="protein sequence ID" value="KKP61583.1"/>
    <property type="molecule type" value="Genomic_DNA"/>
</dbReference>
<evidence type="ECO:0000313" key="3">
    <source>
        <dbReference type="Proteomes" id="UP000034004"/>
    </source>
</evidence>
<feature type="transmembrane region" description="Helical" evidence="1">
    <location>
        <begin position="6"/>
        <end position="22"/>
    </location>
</feature>
<dbReference type="AlphaFoldDB" id="A0A0G0AWM2"/>
<dbReference type="Proteomes" id="UP000034004">
    <property type="component" value="Unassembled WGS sequence"/>
</dbReference>
<keyword evidence="1" id="KW-1133">Transmembrane helix</keyword>
<accession>A0A0G0AWM2</accession>
<dbReference type="InterPro" id="IPR013783">
    <property type="entry name" value="Ig-like_fold"/>
</dbReference>
<gene>
    <name evidence="2" type="ORF">UR56_C0009G0004</name>
</gene>
<reference evidence="2 3" key="1">
    <citation type="journal article" date="2015" name="Nature">
        <title>rRNA introns, odd ribosomes, and small enigmatic genomes across a large radiation of phyla.</title>
        <authorList>
            <person name="Brown C.T."/>
            <person name="Hug L.A."/>
            <person name="Thomas B.C."/>
            <person name="Sharon I."/>
            <person name="Castelle C.J."/>
            <person name="Singh A."/>
            <person name="Wilkins M.J."/>
            <person name="Williams K.H."/>
            <person name="Banfield J.F."/>
        </authorList>
    </citation>
    <scope>NUCLEOTIDE SEQUENCE [LARGE SCALE GENOMIC DNA]</scope>
</reference>
<organism evidence="2 3">
    <name type="scientific">Candidatus Roizmanbacteria bacterium GW2011_GWC2_34_23</name>
    <dbReference type="NCBI Taxonomy" id="1618484"/>
    <lineage>
        <taxon>Bacteria</taxon>
        <taxon>Candidatus Roizmaniibacteriota</taxon>
    </lineage>
</organism>